<name>A0A6M4GSA8_9PROT</name>
<sequence>MKQLAGKVAVVTGGGSGIGRELALACAAEGMKVVLADIDEPGMVETARLTNAETMAVRCNVAKAEDVESLAERVYEAHGAAHLLFNNAGVSVAGPTWTTTLQDWEWVMGINLMGVVHGIHAFVPRMLKQGGEAHVVSTASAAGTLSVPGSSVYCVSKHGVVTMSECLHHELRQAKSAIGVSVLCPAFVPTGIADSQRSRPAELAETNPLAAPYAAWAKKAVEKGKISAAEVAAMTLAAVKDNRFYIFTHPHTRDAIEVRMQDVLQQREPTNPTPSKTAGENL</sequence>
<feature type="domain" description="Ketoreductase" evidence="3">
    <location>
        <begin position="7"/>
        <end position="195"/>
    </location>
</feature>
<evidence type="ECO:0000313" key="4">
    <source>
        <dbReference type="EMBL" id="QJR09708.1"/>
    </source>
</evidence>
<dbReference type="GO" id="GO:0016616">
    <property type="term" value="F:oxidoreductase activity, acting on the CH-OH group of donors, NAD or NADP as acceptor"/>
    <property type="evidence" value="ECO:0007669"/>
    <property type="project" value="TreeGrafter"/>
</dbReference>
<dbReference type="AlphaFoldDB" id="A0A6M4GSA8"/>
<comment type="similarity">
    <text evidence="1">Belongs to the short-chain dehydrogenases/reductases (SDR) family.</text>
</comment>
<organism evidence="4 5">
    <name type="scientific">Usitatibacter rugosus</name>
    <dbReference type="NCBI Taxonomy" id="2732067"/>
    <lineage>
        <taxon>Bacteria</taxon>
        <taxon>Pseudomonadati</taxon>
        <taxon>Pseudomonadota</taxon>
        <taxon>Betaproteobacteria</taxon>
        <taxon>Nitrosomonadales</taxon>
        <taxon>Usitatibacteraceae</taxon>
        <taxon>Usitatibacter</taxon>
    </lineage>
</organism>
<dbReference type="GO" id="GO:0018498">
    <property type="term" value="F:2,3-dihydroxy-2,3-dihydro-phenylpropionate dehydrogenase activity"/>
    <property type="evidence" value="ECO:0007669"/>
    <property type="project" value="UniProtKB-EC"/>
</dbReference>
<dbReference type="EC" id="1.3.1.87" evidence="4"/>
<dbReference type="Proteomes" id="UP000501534">
    <property type="component" value="Chromosome"/>
</dbReference>
<evidence type="ECO:0000313" key="5">
    <source>
        <dbReference type="Proteomes" id="UP000501534"/>
    </source>
</evidence>
<dbReference type="CDD" id="cd05233">
    <property type="entry name" value="SDR_c"/>
    <property type="match status" value="1"/>
</dbReference>
<proteinExistence type="inferred from homology"/>
<dbReference type="InterPro" id="IPR057326">
    <property type="entry name" value="KR_dom"/>
</dbReference>
<evidence type="ECO:0000259" key="3">
    <source>
        <dbReference type="SMART" id="SM00822"/>
    </source>
</evidence>
<accession>A0A6M4GSA8</accession>
<dbReference type="FunFam" id="3.40.50.720:FF:000084">
    <property type="entry name" value="Short-chain dehydrogenase reductase"/>
    <property type="match status" value="1"/>
</dbReference>
<dbReference type="EMBL" id="CP053069">
    <property type="protein sequence ID" value="QJR09708.1"/>
    <property type="molecule type" value="Genomic_DNA"/>
</dbReference>
<gene>
    <name evidence="4" type="primary">hcaB_2</name>
    <name evidence="4" type="ORF">DSM104443_00758</name>
</gene>
<dbReference type="KEGG" id="uru:DSM104443_00758"/>
<dbReference type="Gene3D" id="3.40.50.720">
    <property type="entry name" value="NAD(P)-binding Rossmann-like Domain"/>
    <property type="match status" value="1"/>
</dbReference>
<evidence type="ECO:0000256" key="1">
    <source>
        <dbReference type="ARBA" id="ARBA00006484"/>
    </source>
</evidence>
<evidence type="ECO:0000256" key="2">
    <source>
        <dbReference type="ARBA" id="ARBA00023002"/>
    </source>
</evidence>
<dbReference type="PANTHER" id="PTHR24322:SF736">
    <property type="entry name" value="RETINOL DEHYDROGENASE 10"/>
    <property type="match status" value="1"/>
</dbReference>
<reference evidence="4 5" key="1">
    <citation type="submission" date="2020-04" db="EMBL/GenBank/DDBJ databases">
        <title>Usitatibacter rugosus gen. nov., sp. nov. and Usitatibacter palustris sp. nov., novel members of Usitatibacteraceae fam. nov. within the order Nitrosomonadales isolated from soil.</title>
        <authorList>
            <person name="Huber K.J."/>
            <person name="Neumann-Schaal M."/>
            <person name="Geppert A."/>
            <person name="Luckner M."/>
            <person name="Wanner G."/>
            <person name="Overmann J."/>
        </authorList>
    </citation>
    <scope>NUCLEOTIDE SEQUENCE [LARGE SCALE GENOMIC DNA]</scope>
    <source>
        <strain evidence="4 5">0125_3</strain>
    </source>
</reference>
<dbReference type="InterPro" id="IPR002347">
    <property type="entry name" value="SDR_fam"/>
</dbReference>
<dbReference type="PROSITE" id="PS00061">
    <property type="entry name" value="ADH_SHORT"/>
    <property type="match status" value="1"/>
</dbReference>
<keyword evidence="5" id="KW-1185">Reference proteome</keyword>
<dbReference type="InterPro" id="IPR036291">
    <property type="entry name" value="NAD(P)-bd_dom_sf"/>
</dbReference>
<dbReference type="PANTHER" id="PTHR24322">
    <property type="entry name" value="PKSB"/>
    <property type="match status" value="1"/>
</dbReference>
<protein>
    <submittedName>
        <fullName evidence="4">3-phenylpropionate-dihydrodiol/cinnamic acid-dihydrodiol dehydrogenase</fullName>
        <ecNumber evidence="4">1.3.1.87</ecNumber>
    </submittedName>
</protein>
<dbReference type="SUPFAM" id="SSF51735">
    <property type="entry name" value="NAD(P)-binding Rossmann-fold domains"/>
    <property type="match status" value="1"/>
</dbReference>
<dbReference type="RefSeq" id="WP_171089642.1">
    <property type="nucleotide sequence ID" value="NZ_CP053069.1"/>
</dbReference>
<dbReference type="Pfam" id="PF00106">
    <property type="entry name" value="adh_short"/>
    <property type="match status" value="1"/>
</dbReference>
<dbReference type="SMART" id="SM00822">
    <property type="entry name" value="PKS_KR"/>
    <property type="match status" value="1"/>
</dbReference>
<dbReference type="InterPro" id="IPR020904">
    <property type="entry name" value="Sc_DH/Rdtase_CS"/>
</dbReference>
<dbReference type="PRINTS" id="PR00081">
    <property type="entry name" value="GDHRDH"/>
</dbReference>
<keyword evidence="2 4" id="KW-0560">Oxidoreductase</keyword>
<dbReference type="NCBIfam" id="NF004843">
    <property type="entry name" value="PRK06194.1"/>
    <property type="match status" value="1"/>
</dbReference>